<evidence type="ECO:0000256" key="5">
    <source>
        <dbReference type="ARBA" id="ARBA00022884"/>
    </source>
</evidence>
<dbReference type="Proteomes" id="UP000596742">
    <property type="component" value="Unassembled WGS sequence"/>
</dbReference>
<dbReference type="PANTHER" id="PTHR15608">
    <property type="entry name" value="SPLICING FACTOR U2AF-ASSOCIATED PROTEIN 2"/>
    <property type="match status" value="1"/>
</dbReference>
<evidence type="ECO:0000256" key="10">
    <source>
        <dbReference type="SAM" id="MobiDB-lite"/>
    </source>
</evidence>
<feature type="compositionally biased region" description="Polar residues" evidence="10">
    <location>
        <begin position="67"/>
        <end position="78"/>
    </location>
</feature>
<dbReference type="GO" id="GO:0005684">
    <property type="term" value="C:U2-type spliceosomal complex"/>
    <property type="evidence" value="ECO:0007669"/>
    <property type="project" value="TreeGrafter"/>
</dbReference>
<evidence type="ECO:0000313" key="14">
    <source>
        <dbReference type="EMBL" id="VDI23878.1"/>
    </source>
</evidence>
<dbReference type="PROSITE" id="PS50070">
    <property type="entry name" value="KRINGLE_2"/>
    <property type="match status" value="1"/>
</dbReference>
<evidence type="ECO:0000256" key="2">
    <source>
        <dbReference type="ARBA" id="ARBA00022572"/>
    </source>
</evidence>
<feature type="compositionally biased region" description="Acidic residues" evidence="10">
    <location>
        <begin position="79"/>
        <end position="88"/>
    </location>
</feature>
<reference evidence="14" key="1">
    <citation type="submission" date="2018-11" db="EMBL/GenBank/DDBJ databases">
        <authorList>
            <person name="Alioto T."/>
            <person name="Alioto T."/>
        </authorList>
    </citation>
    <scope>NUCLEOTIDE SEQUENCE</scope>
</reference>
<keyword evidence="2 8" id="KW-0420">Kringle</keyword>
<dbReference type="SMART" id="SM00360">
    <property type="entry name" value="RRM"/>
    <property type="match status" value="1"/>
</dbReference>
<feature type="region of interest" description="Disordered" evidence="10">
    <location>
        <begin position="465"/>
        <end position="485"/>
    </location>
</feature>
<dbReference type="PROSITE" id="PS50102">
    <property type="entry name" value="RRM"/>
    <property type="match status" value="1"/>
</dbReference>
<dbReference type="InterPro" id="IPR013806">
    <property type="entry name" value="Kringle-like"/>
</dbReference>
<dbReference type="InterPro" id="IPR035979">
    <property type="entry name" value="RBD_domain_sf"/>
</dbReference>
<dbReference type="PANTHER" id="PTHR15608:SF0">
    <property type="entry name" value="HIV TAT-SPECIFIC FACTOR 1"/>
    <property type="match status" value="1"/>
</dbReference>
<dbReference type="SMART" id="SM00130">
    <property type="entry name" value="KR"/>
    <property type="match status" value="1"/>
</dbReference>
<dbReference type="InterPro" id="IPR038178">
    <property type="entry name" value="Kringle_sf"/>
</dbReference>
<protein>
    <submittedName>
        <fullName evidence="14">HIV Tat-specific factor 1</fullName>
    </submittedName>
</protein>
<comment type="similarity">
    <text evidence="1">Belongs to the HTATSF1 family.</text>
</comment>
<dbReference type="GO" id="GO:0003723">
    <property type="term" value="F:RNA binding"/>
    <property type="evidence" value="ECO:0007669"/>
    <property type="project" value="UniProtKB-UniRule"/>
</dbReference>
<keyword evidence="15" id="KW-1185">Reference proteome</keyword>
<dbReference type="GO" id="GO:0005686">
    <property type="term" value="C:U2 snRNP"/>
    <property type="evidence" value="ECO:0007669"/>
    <property type="project" value="TreeGrafter"/>
</dbReference>
<proteinExistence type="inferred from homology"/>
<dbReference type="SUPFAM" id="SSF57440">
    <property type="entry name" value="Kringle-like"/>
    <property type="match status" value="1"/>
</dbReference>
<keyword evidence="6" id="KW-1015">Disulfide bond</keyword>
<sequence>MKLLIHQGIDRMPLHMDPNPDLFPVERGFLRGHHAGPVFQSGHIERGAISEDFIAQYQMTYGAHSADPQNGDQQSADQNQEEDGDESEDKGAPSLEGLDVNSEEYAKRYHEYYAYYYGEDYVNYYSYYNQEEVQGEVQAEGQGESESQDGNQKGKKRKKKGEKPDPPPKREEGWFEVEEDKNTNVYVSGLPSDVTEEEFKTLMNRCGLVMFDPVMKQPKLKLYLNEHGNPKGDGRCCYIKTESVELALKFLDGSDVRGSTIHVERAQFALKGQFDPSKKKKKLSNKQKRKFLEKQKKLFDWRPEKKLEPATRPKNEKVVVLKNMFSPKEFEVDPLLINELRDDTRTRMLEVRGEDCYSIGKTGSVIYNGHINKTRSGIPCQRWDQKVPRIKYPMGSEHVNYCRNPHNDKGSLWCYTISTTIRWQYCNIPRCGSHRNPRPRSPKTITTVHTSQLTTEMSGITKDMTDVNDMNVNDRNGKQPPTEGKQTENFVIGSIAVLLVVFSIAVLVHIRKNTIVKKKRWQAKLSEYVINRDINGPPMDIRRETNISASIKTQENIEMNEQNGVPMYAVVHKRNKDSNMISDKTKRFAITSGEYNHTSFILDREESIISKNYGALRLQNDVTDDLYDVGNCKGVRESSMEETYDHFVNRTDSNYENVERYSQWTDGVDCSNTSTPSKSSK</sequence>
<evidence type="ECO:0000259" key="12">
    <source>
        <dbReference type="PROSITE" id="PS50070"/>
    </source>
</evidence>
<evidence type="ECO:0000256" key="4">
    <source>
        <dbReference type="ARBA" id="ARBA00022737"/>
    </source>
</evidence>
<comment type="caution">
    <text evidence="8">Lacks conserved residue(s) required for the propagation of feature annotation.</text>
</comment>
<dbReference type="EMBL" id="UYJE01003973">
    <property type="protein sequence ID" value="VDI23878.1"/>
    <property type="molecule type" value="Genomic_DNA"/>
</dbReference>
<name>A0A8B6DT39_MYTGA</name>
<gene>
    <name evidence="14" type="ORF">MGAL_10B028448</name>
</gene>
<organism evidence="14 15">
    <name type="scientific">Mytilus galloprovincialis</name>
    <name type="common">Mediterranean mussel</name>
    <dbReference type="NCBI Taxonomy" id="29158"/>
    <lineage>
        <taxon>Eukaryota</taxon>
        <taxon>Metazoa</taxon>
        <taxon>Spiralia</taxon>
        <taxon>Lophotrochozoa</taxon>
        <taxon>Mollusca</taxon>
        <taxon>Bivalvia</taxon>
        <taxon>Autobranchia</taxon>
        <taxon>Pteriomorphia</taxon>
        <taxon>Mytilida</taxon>
        <taxon>Mytiloidea</taxon>
        <taxon>Mytilidae</taxon>
        <taxon>Mytilinae</taxon>
        <taxon>Mytilus</taxon>
    </lineage>
</organism>
<dbReference type="OrthoDB" id="6085606at2759"/>
<keyword evidence="5 9" id="KW-0694">RNA-binding</keyword>
<dbReference type="Pfam" id="PF00076">
    <property type="entry name" value="RRM_1"/>
    <property type="match status" value="1"/>
</dbReference>
<feature type="domain" description="Kringle" evidence="12">
    <location>
        <begin position="367"/>
        <end position="431"/>
    </location>
</feature>
<evidence type="ECO:0000256" key="1">
    <source>
        <dbReference type="ARBA" id="ARBA00007747"/>
    </source>
</evidence>
<dbReference type="InterPro" id="IPR034392">
    <property type="entry name" value="TatSF1-like_RRM1"/>
</dbReference>
<feature type="domain" description="RRM" evidence="13">
    <location>
        <begin position="183"/>
        <end position="268"/>
    </location>
</feature>
<dbReference type="GO" id="GO:0000398">
    <property type="term" value="P:mRNA splicing, via spliceosome"/>
    <property type="evidence" value="ECO:0007669"/>
    <property type="project" value="InterPro"/>
</dbReference>
<evidence type="ECO:0000313" key="15">
    <source>
        <dbReference type="Proteomes" id="UP000596742"/>
    </source>
</evidence>
<evidence type="ECO:0000256" key="6">
    <source>
        <dbReference type="ARBA" id="ARBA00023157"/>
    </source>
</evidence>
<keyword evidence="11" id="KW-0472">Membrane</keyword>
<keyword evidence="7" id="KW-0508">mRNA splicing</keyword>
<dbReference type="SUPFAM" id="SSF54928">
    <property type="entry name" value="RNA-binding domain, RBD"/>
    <property type="match status" value="1"/>
</dbReference>
<feature type="compositionally biased region" description="Low complexity" evidence="10">
    <location>
        <begin position="136"/>
        <end position="151"/>
    </location>
</feature>
<dbReference type="PROSITE" id="PS00021">
    <property type="entry name" value="KRINGLE_1"/>
    <property type="match status" value="1"/>
</dbReference>
<dbReference type="Gene3D" id="3.30.70.330">
    <property type="match status" value="1"/>
</dbReference>
<evidence type="ECO:0000256" key="9">
    <source>
        <dbReference type="PROSITE-ProRule" id="PRU00176"/>
    </source>
</evidence>
<dbReference type="InterPro" id="IPR012677">
    <property type="entry name" value="Nucleotide-bd_a/b_plait_sf"/>
</dbReference>
<comment type="caution">
    <text evidence="14">The sequence shown here is derived from an EMBL/GenBank/DDBJ whole genome shotgun (WGS) entry which is preliminary data.</text>
</comment>
<evidence type="ECO:0000256" key="8">
    <source>
        <dbReference type="PROSITE-ProRule" id="PRU00121"/>
    </source>
</evidence>
<feature type="compositionally biased region" description="Basic and acidic residues" evidence="10">
    <location>
        <begin position="162"/>
        <end position="173"/>
    </location>
</feature>
<dbReference type="FunFam" id="3.30.70.330:FF:000202">
    <property type="entry name" value="HIV Tat-specific factor 1"/>
    <property type="match status" value="1"/>
</dbReference>
<feature type="transmembrane region" description="Helical" evidence="11">
    <location>
        <begin position="490"/>
        <end position="510"/>
    </location>
</feature>
<dbReference type="PRINTS" id="PR00018">
    <property type="entry name" value="KRINGLE"/>
</dbReference>
<evidence type="ECO:0000256" key="7">
    <source>
        <dbReference type="ARBA" id="ARBA00023187"/>
    </source>
</evidence>
<accession>A0A8B6DT39</accession>
<dbReference type="Gene3D" id="2.40.20.10">
    <property type="entry name" value="Plasminogen Kringle 4"/>
    <property type="match status" value="1"/>
</dbReference>
<evidence type="ECO:0000259" key="13">
    <source>
        <dbReference type="PROSITE" id="PS50102"/>
    </source>
</evidence>
<dbReference type="CDD" id="cd00108">
    <property type="entry name" value="KR"/>
    <property type="match status" value="1"/>
</dbReference>
<dbReference type="Pfam" id="PF00051">
    <property type="entry name" value="Kringle"/>
    <property type="match status" value="1"/>
</dbReference>
<keyword evidence="11" id="KW-1133">Transmembrane helix</keyword>
<feature type="region of interest" description="Disordered" evidence="10">
    <location>
        <begin position="63"/>
        <end position="99"/>
    </location>
</feature>
<dbReference type="InterPro" id="IPR034393">
    <property type="entry name" value="TatSF1-like"/>
</dbReference>
<dbReference type="InterPro" id="IPR000001">
    <property type="entry name" value="Kringle"/>
</dbReference>
<keyword evidence="4" id="KW-0677">Repeat</keyword>
<dbReference type="AlphaFoldDB" id="A0A8B6DT39"/>
<keyword evidence="11" id="KW-0812">Transmembrane</keyword>
<evidence type="ECO:0000256" key="11">
    <source>
        <dbReference type="SAM" id="Phobius"/>
    </source>
</evidence>
<dbReference type="InterPro" id="IPR000504">
    <property type="entry name" value="RRM_dom"/>
</dbReference>
<dbReference type="InterPro" id="IPR018056">
    <property type="entry name" value="Kringle_CS"/>
</dbReference>
<feature type="region of interest" description="Disordered" evidence="10">
    <location>
        <begin position="136"/>
        <end position="176"/>
    </location>
</feature>
<evidence type="ECO:0000256" key="3">
    <source>
        <dbReference type="ARBA" id="ARBA00022664"/>
    </source>
</evidence>
<dbReference type="CDD" id="cd12281">
    <property type="entry name" value="RRM1_TatSF1_like"/>
    <property type="match status" value="1"/>
</dbReference>
<keyword evidence="3" id="KW-0507">mRNA processing</keyword>